<name>A0ACB8SQT6_9AGAM</name>
<evidence type="ECO:0000313" key="2">
    <source>
        <dbReference type="Proteomes" id="UP000814140"/>
    </source>
</evidence>
<dbReference type="EMBL" id="MU277235">
    <property type="protein sequence ID" value="KAI0058450.1"/>
    <property type="molecule type" value="Genomic_DNA"/>
</dbReference>
<reference evidence="1" key="1">
    <citation type="submission" date="2021-03" db="EMBL/GenBank/DDBJ databases">
        <authorList>
            <consortium name="DOE Joint Genome Institute"/>
            <person name="Ahrendt S."/>
            <person name="Looney B.P."/>
            <person name="Miyauchi S."/>
            <person name="Morin E."/>
            <person name="Drula E."/>
            <person name="Courty P.E."/>
            <person name="Chicoki N."/>
            <person name="Fauchery L."/>
            <person name="Kohler A."/>
            <person name="Kuo A."/>
            <person name="Labutti K."/>
            <person name="Pangilinan J."/>
            <person name="Lipzen A."/>
            <person name="Riley R."/>
            <person name="Andreopoulos W."/>
            <person name="He G."/>
            <person name="Johnson J."/>
            <person name="Barry K.W."/>
            <person name="Grigoriev I.V."/>
            <person name="Nagy L."/>
            <person name="Hibbett D."/>
            <person name="Henrissat B."/>
            <person name="Matheny P.B."/>
            <person name="Labbe J."/>
            <person name="Martin F."/>
        </authorList>
    </citation>
    <scope>NUCLEOTIDE SEQUENCE</scope>
    <source>
        <strain evidence="1">HHB10654</strain>
    </source>
</reference>
<dbReference type="Proteomes" id="UP000814140">
    <property type="component" value="Unassembled WGS sequence"/>
</dbReference>
<organism evidence="1 2">
    <name type="scientific">Artomyces pyxidatus</name>
    <dbReference type="NCBI Taxonomy" id="48021"/>
    <lineage>
        <taxon>Eukaryota</taxon>
        <taxon>Fungi</taxon>
        <taxon>Dikarya</taxon>
        <taxon>Basidiomycota</taxon>
        <taxon>Agaricomycotina</taxon>
        <taxon>Agaricomycetes</taxon>
        <taxon>Russulales</taxon>
        <taxon>Auriscalpiaceae</taxon>
        <taxon>Artomyces</taxon>
    </lineage>
</organism>
<gene>
    <name evidence="1" type="ORF">BV25DRAFT_1919331</name>
</gene>
<reference evidence="1" key="2">
    <citation type="journal article" date="2022" name="New Phytol.">
        <title>Evolutionary transition to the ectomycorrhizal habit in the genomes of a hyperdiverse lineage of mushroom-forming fungi.</title>
        <authorList>
            <person name="Looney B."/>
            <person name="Miyauchi S."/>
            <person name="Morin E."/>
            <person name="Drula E."/>
            <person name="Courty P.E."/>
            <person name="Kohler A."/>
            <person name="Kuo A."/>
            <person name="LaButti K."/>
            <person name="Pangilinan J."/>
            <person name="Lipzen A."/>
            <person name="Riley R."/>
            <person name="Andreopoulos W."/>
            <person name="He G."/>
            <person name="Johnson J."/>
            <person name="Nolan M."/>
            <person name="Tritt A."/>
            <person name="Barry K.W."/>
            <person name="Grigoriev I.V."/>
            <person name="Nagy L.G."/>
            <person name="Hibbett D."/>
            <person name="Henrissat B."/>
            <person name="Matheny P.B."/>
            <person name="Labbe J."/>
            <person name="Martin F.M."/>
        </authorList>
    </citation>
    <scope>NUCLEOTIDE SEQUENCE</scope>
    <source>
        <strain evidence="1">HHB10654</strain>
    </source>
</reference>
<keyword evidence="2" id="KW-1185">Reference proteome</keyword>
<accession>A0ACB8SQT6</accession>
<sequence length="105" mass="11492">MFSPTRTKAEYAPLTGSPTDGVNDDLNEQARCSRATPGGGHAWRIYASCVIIACLSFSNLSLLPFTLTTTRLMDEQLARLPYPDQRLGLDRAAKAVPKTPVYLYG</sequence>
<protein>
    <submittedName>
        <fullName evidence="1">Uncharacterized protein</fullName>
    </submittedName>
</protein>
<evidence type="ECO:0000313" key="1">
    <source>
        <dbReference type="EMBL" id="KAI0058450.1"/>
    </source>
</evidence>
<comment type="caution">
    <text evidence="1">The sequence shown here is derived from an EMBL/GenBank/DDBJ whole genome shotgun (WGS) entry which is preliminary data.</text>
</comment>
<proteinExistence type="predicted"/>